<gene>
    <name evidence="1" type="ordered locus">KNP414_01534</name>
</gene>
<evidence type="ECO:0000313" key="2">
    <source>
        <dbReference type="Proteomes" id="UP000006620"/>
    </source>
</evidence>
<accession>F8FNI6</accession>
<proteinExistence type="predicted"/>
<dbReference type="EMBL" id="CP002869">
    <property type="protein sequence ID" value="AEI40098.1"/>
    <property type="molecule type" value="Genomic_DNA"/>
</dbReference>
<dbReference type="KEGG" id="pms:KNP414_01534"/>
<protein>
    <submittedName>
        <fullName evidence="1">Uncharacterized protein</fullName>
    </submittedName>
</protein>
<dbReference type="AlphaFoldDB" id="F8FNI6"/>
<dbReference type="Proteomes" id="UP000006620">
    <property type="component" value="Chromosome"/>
</dbReference>
<sequence>MFLINKKDITAIIAFSKWFVKKAIIRVRKMAVEVLISKLSA</sequence>
<reference evidence="1 2" key="2">
    <citation type="journal article" date="2013" name="Genome Announc.">
        <title>Genome Sequence of Growth-Improving Paenibacillus mucilaginosus Strain KNP414.</title>
        <authorList>
            <person name="Lu J.J."/>
            <person name="Wang J.F."/>
            <person name="Hu X.F."/>
        </authorList>
    </citation>
    <scope>NUCLEOTIDE SEQUENCE [LARGE SCALE GENOMIC DNA]</scope>
    <source>
        <strain evidence="1 2">KNP414</strain>
    </source>
</reference>
<name>F8FNI6_PAEMK</name>
<reference evidence="2" key="1">
    <citation type="submission" date="2011-06" db="EMBL/GenBank/DDBJ databases">
        <title>Complete genome sequence of Paenibacillus mucilaginosus KNP414.</title>
        <authorList>
            <person name="Wang J."/>
            <person name="Hu S."/>
            <person name="Hu X."/>
            <person name="Zhang B."/>
            <person name="Dong D."/>
            <person name="Zhang S."/>
            <person name="Zhao K."/>
            <person name="Wu D."/>
        </authorList>
    </citation>
    <scope>NUCLEOTIDE SEQUENCE [LARGE SCALE GENOMIC DNA]</scope>
    <source>
        <strain evidence="2">KNP414</strain>
    </source>
</reference>
<dbReference type="HOGENOM" id="CLU_3273772_0_0_9"/>
<organism evidence="1 2">
    <name type="scientific">Paenibacillus mucilaginosus (strain KNP414)</name>
    <dbReference type="NCBI Taxonomy" id="1036673"/>
    <lineage>
        <taxon>Bacteria</taxon>
        <taxon>Bacillati</taxon>
        <taxon>Bacillota</taxon>
        <taxon>Bacilli</taxon>
        <taxon>Bacillales</taxon>
        <taxon>Paenibacillaceae</taxon>
        <taxon>Paenibacillus</taxon>
    </lineage>
</organism>
<evidence type="ECO:0000313" key="1">
    <source>
        <dbReference type="EMBL" id="AEI40098.1"/>
    </source>
</evidence>